<dbReference type="GO" id="GO:0005634">
    <property type="term" value="C:nucleus"/>
    <property type="evidence" value="ECO:0007669"/>
    <property type="project" value="UniProtKB-SubCell"/>
</dbReference>
<feature type="transmembrane region" description="Helical" evidence="2">
    <location>
        <begin position="207"/>
        <end position="229"/>
    </location>
</feature>
<dbReference type="InterPro" id="IPR031052">
    <property type="entry name" value="FHY3/FAR1"/>
</dbReference>
<dbReference type="GO" id="GO:0008270">
    <property type="term" value="F:zinc ion binding"/>
    <property type="evidence" value="ECO:0007669"/>
    <property type="project" value="UniProtKB-UniRule"/>
</dbReference>
<evidence type="ECO:0000256" key="2">
    <source>
        <dbReference type="SAM" id="Phobius"/>
    </source>
</evidence>
<dbReference type="OrthoDB" id="1751408at2759"/>
<sequence length="270" mass="29598">MVLGCRQLHIETLDTAPSPQHKGMEEDALSSSSSMEVVEEQKENEMEIVNLEDKVEAPKIGMTFGVNHHGHSILLRCGLISNEDTDTFTWLFQTWLTCMSGCATSGIITDQDKAMKKAIEKDFEKFKSMGIGHIEGPTAYNVADITGTQDSIVVNMPVNILYVSFPSYAHSQAFNAPDDLPKTVAWTLNQGSTSISMDFHPLQQTLLLVYILHFLLNLIILVGIIGSGMGCHGGDVQKASLAERAQAQGCYDEHGCNHRCLGIVQAEANR</sequence>
<keyword evidence="2" id="KW-1133">Transmembrane helix</keyword>
<evidence type="ECO:0000256" key="1">
    <source>
        <dbReference type="RuleBase" id="RU367018"/>
    </source>
</evidence>
<keyword evidence="1" id="KW-0479">Metal-binding</keyword>
<evidence type="ECO:0000259" key="3">
    <source>
        <dbReference type="Pfam" id="PF10551"/>
    </source>
</evidence>
<comment type="subcellular location">
    <subcellularLocation>
        <location evidence="1">Nucleus</location>
    </subcellularLocation>
</comment>
<keyword evidence="1" id="KW-0862">Zinc</keyword>
<reference evidence="4 5" key="1">
    <citation type="submission" date="2019-09" db="EMBL/GenBank/DDBJ databases">
        <title>A chromosome-level genome assembly of the Chinese tupelo Nyssa sinensis.</title>
        <authorList>
            <person name="Yang X."/>
            <person name="Kang M."/>
            <person name="Yang Y."/>
            <person name="Xiong H."/>
            <person name="Wang M."/>
            <person name="Zhang Z."/>
            <person name="Wang Z."/>
            <person name="Wu H."/>
            <person name="Ma T."/>
            <person name="Liu J."/>
            <person name="Xi Z."/>
        </authorList>
    </citation>
    <scope>NUCLEOTIDE SEQUENCE [LARGE SCALE GENOMIC DNA]</scope>
    <source>
        <strain evidence="4">J267</strain>
        <tissue evidence="4">Leaf</tissue>
    </source>
</reference>
<dbReference type="GO" id="GO:0006355">
    <property type="term" value="P:regulation of DNA-templated transcription"/>
    <property type="evidence" value="ECO:0007669"/>
    <property type="project" value="UniProtKB-UniRule"/>
</dbReference>
<dbReference type="Pfam" id="PF10551">
    <property type="entry name" value="MULE"/>
    <property type="match status" value="1"/>
</dbReference>
<feature type="domain" description="MULE transposase" evidence="3">
    <location>
        <begin position="64"/>
        <end position="126"/>
    </location>
</feature>
<keyword evidence="2" id="KW-0472">Membrane</keyword>
<evidence type="ECO:0000313" key="4">
    <source>
        <dbReference type="EMBL" id="KAA8529705.1"/>
    </source>
</evidence>
<dbReference type="InterPro" id="IPR018289">
    <property type="entry name" value="MULE_transposase_dom"/>
</dbReference>
<dbReference type="Proteomes" id="UP000325577">
    <property type="component" value="Linkage Group LG20"/>
</dbReference>
<keyword evidence="2" id="KW-0812">Transmembrane</keyword>
<gene>
    <name evidence="4" type="ORF">F0562_034195</name>
</gene>
<keyword evidence="1" id="KW-0539">Nucleus</keyword>
<accession>A0A5J5AF56</accession>
<name>A0A5J5AF56_9ASTE</name>
<dbReference type="EMBL" id="CM018044">
    <property type="protein sequence ID" value="KAA8529705.1"/>
    <property type="molecule type" value="Genomic_DNA"/>
</dbReference>
<dbReference type="PANTHER" id="PTHR31669:SF283">
    <property type="entry name" value="PROTEIN FAR1-RELATED SEQUENCE"/>
    <property type="match status" value="1"/>
</dbReference>
<dbReference type="PANTHER" id="PTHR31669">
    <property type="entry name" value="PROTEIN FAR1-RELATED SEQUENCE 10-RELATED"/>
    <property type="match status" value="1"/>
</dbReference>
<keyword evidence="1" id="KW-0863">Zinc-finger</keyword>
<evidence type="ECO:0000313" key="5">
    <source>
        <dbReference type="Proteomes" id="UP000325577"/>
    </source>
</evidence>
<comment type="similarity">
    <text evidence="1">Belongs to the FHY3/FAR1 family.</text>
</comment>
<keyword evidence="5" id="KW-1185">Reference proteome</keyword>
<organism evidence="4 5">
    <name type="scientific">Nyssa sinensis</name>
    <dbReference type="NCBI Taxonomy" id="561372"/>
    <lineage>
        <taxon>Eukaryota</taxon>
        <taxon>Viridiplantae</taxon>
        <taxon>Streptophyta</taxon>
        <taxon>Embryophyta</taxon>
        <taxon>Tracheophyta</taxon>
        <taxon>Spermatophyta</taxon>
        <taxon>Magnoliopsida</taxon>
        <taxon>eudicotyledons</taxon>
        <taxon>Gunneridae</taxon>
        <taxon>Pentapetalae</taxon>
        <taxon>asterids</taxon>
        <taxon>Cornales</taxon>
        <taxon>Nyssaceae</taxon>
        <taxon>Nyssa</taxon>
    </lineage>
</organism>
<comment type="function">
    <text evidence="1">Putative transcription activator involved in regulating light control of development.</text>
</comment>
<protein>
    <recommendedName>
        <fullName evidence="1">Protein FAR1-RELATED SEQUENCE</fullName>
    </recommendedName>
</protein>
<dbReference type="AlphaFoldDB" id="A0A5J5AF56"/>
<proteinExistence type="inferred from homology"/>